<sequence length="256" mass="26966">MTVPTVTLSALPGLPPVEAGDDLPAMLARSLLAADIGPRDRDVLVIAQKIVSKAEGRLVDLATVVPSARARELAAVSGKEPRLVELILSESGTILRNVPGIMIVVHRLGLVMANAGIDQSNIRHPEGRELALLLPEDPDGSALRLKQALDERFGVDIGVVIADSFGRAWRHGVTGVAIGAAGLPSLVVRTGEADLFGRELRGTEIGFADEIAAAASLVMGQADEGLPAVLVRGLAWDRDAMPAAALIRPKERDLFR</sequence>
<keyword evidence="7" id="KW-0464">Manganese</keyword>
<dbReference type="Pfam" id="PF01996">
    <property type="entry name" value="F420_ligase"/>
    <property type="match status" value="1"/>
</dbReference>
<dbReference type="Gene3D" id="3.30.1330.100">
    <property type="entry name" value="CofE-like"/>
    <property type="match status" value="1"/>
</dbReference>
<accession>A0A1G6BAL1</accession>
<dbReference type="NCBIfam" id="TIGR01916">
    <property type="entry name" value="F420_cofE"/>
    <property type="match status" value="1"/>
</dbReference>
<evidence type="ECO:0000256" key="5">
    <source>
        <dbReference type="ARBA" id="ARBA00022958"/>
    </source>
</evidence>
<organism evidence="9 10">
    <name type="scientific">Bauldia litoralis</name>
    <dbReference type="NCBI Taxonomy" id="665467"/>
    <lineage>
        <taxon>Bacteria</taxon>
        <taxon>Pseudomonadati</taxon>
        <taxon>Pseudomonadota</taxon>
        <taxon>Alphaproteobacteria</taxon>
        <taxon>Hyphomicrobiales</taxon>
        <taxon>Kaistiaceae</taxon>
        <taxon>Bauldia</taxon>
    </lineage>
</organism>
<evidence type="ECO:0000259" key="8">
    <source>
        <dbReference type="Pfam" id="PF01996"/>
    </source>
</evidence>
<dbReference type="OrthoDB" id="9788295at2"/>
<keyword evidence="6" id="KW-0342">GTP-binding</keyword>
<dbReference type="InterPro" id="IPR002847">
    <property type="entry name" value="F420-0_gamma-glut_ligase-dom"/>
</dbReference>
<evidence type="ECO:0000256" key="6">
    <source>
        <dbReference type="ARBA" id="ARBA00023134"/>
    </source>
</evidence>
<proteinExistence type="predicted"/>
<dbReference type="InterPro" id="IPR008225">
    <property type="entry name" value="F420-0_g-glutamyl_ligase"/>
</dbReference>
<reference evidence="9 10" key="1">
    <citation type="submission" date="2016-10" db="EMBL/GenBank/DDBJ databases">
        <authorList>
            <person name="de Groot N.N."/>
        </authorList>
    </citation>
    <scope>NUCLEOTIDE SEQUENCE [LARGE SCALE GENOMIC DNA]</scope>
    <source>
        <strain evidence="9 10">ATCC 35022</strain>
    </source>
</reference>
<gene>
    <name evidence="9" type="ORF">SAMN02982931_01421</name>
</gene>
<keyword evidence="3" id="KW-0547">Nucleotide-binding</keyword>
<evidence type="ECO:0000313" key="10">
    <source>
        <dbReference type="Proteomes" id="UP000199071"/>
    </source>
</evidence>
<dbReference type="GO" id="GO:0005525">
    <property type="term" value="F:GTP binding"/>
    <property type="evidence" value="ECO:0007669"/>
    <property type="project" value="UniProtKB-KW"/>
</dbReference>
<dbReference type="GO" id="GO:0046872">
    <property type="term" value="F:metal ion binding"/>
    <property type="evidence" value="ECO:0007669"/>
    <property type="project" value="UniProtKB-KW"/>
</dbReference>
<dbReference type="EMBL" id="FMXQ01000002">
    <property type="protein sequence ID" value="SDB17636.1"/>
    <property type="molecule type" value="Genomic_DNA"/>
</dbReference>
<dbReference type="AlphaFoldDB" id="A0A1G6BAL1"/>
<evidence type="ECO:0000256" key="2">
    <source>
        <dbReference type="ARBA" id="ARBA00022723"/>
    </source>
</evidence>
<dbReference type="Proteomes" id="UP000199071">
    <property type="component" value="Unassembled WGS sequence"/>
</dbReference>
<keyword evidence="1 9" id="KW-0436">Ligase</keyword>
<dbReference type="PANTHER" id="PTHR47917:SF1">
    <property type="entry name" value="COENZYME F420:L-GLUTAMATE LIGASE"/>
    <property type="match status" value="1"/>
</dbReference>
<evidence type="ECO:0000313" key="9">
    <source>
        <dbReference type="EMBL" id="SDB17636.1"/>
    </source>
</evidence>
<dbReference type="RefSeq" id="WP_090875675.1">
    <property type="nucleotide sequence ID" value="NZ_FMXQ01000002.1"/>
</dbReference>
<evidence type="ECO:0000256" key="4">
    <source>
        <dbReference type="ARBA" id="ARBA00022842"/>
    </source>
</evidence>
<name>A0A1G6BAL1_9HYPH</name>
<dbReference type="Gene3D" id="3.90.1660.10">
    <property type="entry name" value="CofE-like domain"/>
    <property type="match status" value="1"/>
</dbReference>
<keyword evidence="5" id="KW-0630">Potassium</keyword>
<protein>
    <submittedName>
        <fullName evidence="9">Coenzyme F420-0:L-glutamate ligase / coenzyme F420-1:gamma-L-glutamate ligase</fullName>
    </submittedName>
</protein>
<keyword evidence="2" id="KW-0479">Metal-binding</keyword>
<evidence type="ECO:0000256" key="3">
    <source>
        <dbReference type="ARBA" id="ARBA00022741"/>
    </source>
</evidence>
<keyword evidence="4" id="KW-0460">Magnesium</keyword>
<dbReference type="STRING" id="665467.SAMN02982931_01421"/>
<dbReference type="PANTHER" id="PTHR47917">
    <property type="match status" value="1"/>
</dbReference>
<dbReference type="GO" id="GO:0052618">
    <property type="term" value="F:coenzyme F420-0:L-glutamate ligase activity"/>
    <property type="evidence" value="ECO:0007669"/>
    <property type="project" value="TreeGrafter"/>
</dbReference>
<evidence type="ECO:0000256" key="7">
    <source>
        <dbReference type="ARBA" id="ARBA00023211"/>
    </source>
</evidence>
<dbReference type="SUPFAM" id="SSF144010">
    <property type="entry name" value="CofE-like"/>
    <property type="match status" value="1"/>
</dbReference>
<evidence type="ECO:0000256" key="1">
    <source>
        <dbReference type="ARBA" id="ARBA00022598"/>
    </source>
</evidence>
<keyword evidence="10" id="KW-1185">Reference proteome</keyword>
<feature type="domain" description="Coenzyme F420:L-glutamate ligase-like" evidence="8">
    <location>
        <begin position="14"/>
        <end position="233"/>
    </location>
</feature>